<dbReference type="InterPro" id="IPR006458">
    <property type="entry name" value="Ovate_C"/>
</dbReference>
<feature type="compositionally biased region" description="Polar residues" evidence="7">
    <location>
        <begin position="43"/>
        <end position="56"/>
    </location>
</feature>
<dbReference type="GO" id="GO:0005634">
    <property type="term" value="C:nucleus"/>
    <property type="evidence" value="ECO:0007669"/>
    <property type="project" value="UniProtKB-SubCell"/>
</dbReference>
<keyword evidence="5 6" id="KW-0539">Nucleus</keyword>
<gene>
    <name evidence="9" type="ORF">KSP39_PZI005152</name>
</gene>
<reference evidence="9 10" key="1">
    <citation type="journal article" date="2022" name="Nat. Plants">
        <title>Genomes of leafy and leafless Platanthera orchids illuminate the evolution of mycoheterotrophy.</title>
        <authorList>
            <person name="Li M.H."/>
            <person name="Liu K.W."/>
            <person name="Li Z."/>
            <person name="Lu H.C."/>
            <person name="Ye Q.L."/>
            <person name="Zhang D."/>
            <person name="Wang J.Y."/>
            <person name="Li Y.F."/>
            <person name="Zhong Z.M."/>
            <person name="Liu X."/>
            <person name="Yu X."/>
            <person name="Liu D.K."/>
            <person name="Tu X.D."/>
            <person name="Liu B."/>
            <person name="Hao Y."/>
            <person name="Liao X.Y."/>
            <person name="Jiang Y.T."/>
            <person name="Sun W.H."/>
            <person name="Chen J."/>
            <person name="Chen Y.Q."/>
            <person name="Ai Y."/>
            <person name="Zhai J.W."/>
            <person name="Wu S.S."/>
            <person name="Zhou Z."/>
            <person name="Hsiao Y.Y."/>
            <person name="Wu W.L."/>
            <person name="Chen Y.Y."/>
            <person name="Lin Y.F."/>
            <person name="Hsu J.L."/>
            <person name="Li C.Y."/>
            <person name="Wang Z.W."/>
            <person name="Zhao X."/>
            <person name="Zhong W.Y."/>
            <person name="Ma X.K."/>
            <person name="Ma L."/>
            <person name="Huang J."/>
            <person name="Chen G.Z."/>
            <person name="Huang M.Z."/>
            <person name="Huang L."/>
            <person name="Peng D.H."/>
            <person name="Luo Y.B."/>
            <person name="Zou S.Q."/>
            <person name="Chen S.P."/>
            <person name="Lan S."/>
            <person name="Tsai W.C."/>
            <person name="Van de Peer Y."/>
            <person name="Liu Z.J."/>
        </authorList>
    </citation>
    <scope>NUCLEOTIDE SEQUENCE [LARGE SCALE GENOMIC DNA]</scope>
    <source>
        <strain evidence="9">Lor287</strain>
    </source>
</reference>
<sequence length="173" mass="18250">MLGCFTKPRRPSPILPPLSEPSSQAVPSASKDSGDPSIAVFTDLNSPTGSSSQSPTLDDPDPISSAMASCRLFPASPGRSNSIIDSAAVFVGVSRTGVAVPTYSPDPYLDFRRSMEEMVVALGVGGPGSHLDHIALRELLLCYLSLNRKNAHKYIFTAFVDLLLALSAAARDS</sequence>
<accession>A0AAP0GBM5</accession>
<evidence type="ECO:0000256" key="2">
    <source>
        <dbReference type="ARBA" id="ARBA00022491"/>
    </source>
</evidence>
<keyword evidence="10" id="KW-1185">Reference proteome</keyword>
<evidence type="ECO:0000259" key="8">
    <source>
        <dbReference type="PROSITE" id="PS51754"/>
    </source>
</evidence>
<dbReference type="GO" id="GO:0045892">
    <property type="term" value="P:negative regulation of DNA-templated transcription"/>
    <property type="evidence" value="ECO:0007669"/>
    <property type="project" value="UniProtKB-UniRule"/>
</dbReference>
<proteinExistence type="predicted"/>
<evidence type="ECO:0000256" key="3">
    <source>
        <dbReference type="ARBA" id="ARBA00023015"/>
    </source>
</evidence>
<dbReference type="PANTHER" id="PTHR33057:SF21">
    <property type="entry name" value="TRANSCRIPTION REPRESSOR"/>
    <property type="match status" value="1"/>
</dbReference>
<feature type="domain" description="OVATE" evidence="8">
    <location>
        <begin position="100"/>
        <end position="165"/>
    </location>
</feature>
<comment type="function">
    <text evidence="6">Transcriptional repressor that regulates multiple aspects of plant growth and development.</text>
</comment>
<evidence type="ECO:0000256" key="6">
    <source>
        <dbReference type="RuleBase" id="RU367028"/>
    </source>
</evidence>
<dbReference type="NCBIfam" id="TIGR01568">
    <property type="entry name" value="A_thal_3678"/>
    <property type="match status" value="1"/>
</dbReference>
<evidence type="ECO:0000256" key="5">
    <source>
        <dbReference type="ARBA" id="ARBA00023242"/>
    </source>
</evidence>
<evidence type="ECO:0000256" key="4">
    <source>
        <dbReference type="ARBA" id="ARBA00023163"/>
    </source>
</evidence>
<keyword evidence="3 6" id="KW-0805">Transcription regulation</keyword>
<keyword evidence="2 6" id="KW-0678">Repressor</keyword>
<protein>
    <recommendedName>
        <fullName evidence="6">Transcription repressor</fullName>
    </recommendedName>
    <alternativeName>
        <fullName evidence="6">Ovate family protein</fullName>
    </alternativeName>
</protein>
<dbReference type="PROSITE" id="PS51754">
    <property type="entry name" value="OVATE"/>
    <property type="match status" value="1"/>
</dbReference>
<dbReference type="PANTHER" id="PTHR33057">
    <property type="entry name" value="TRANSCRIPTION REPRESSOR OFP7-RELATED"/>
    <property type="match status" value="1"/>
</dbReference>
<dbReference type="Pfam" id="PF04844">
    <property type="entry name" value="Ovate"/>
    <property type="match status" value="1"/>
</dbReference>
<dbReference type="AlphaFoldDB" id="A0AAP0GBM5"/>
<keyword evidence="4 6" id="KW-0804">Transcription</keyword>
<comment type="caution">
    <text evidence="9">The sequence shown here is derived from an EMBL/GenBank/DDBJ whole genome shotgun (WGS) entry which is preliminary data.</text>
</comment>
<comment type="subcellular location">
    <subcellularLocation>
        <location evidence="1 6">Nucleus</location>
    </subcellularLocation>
</comment>
<dbReference type="InterPro" id="IPR038933">
    <property type="entry name" value="Ovate"/>
</dbReference>
<name>A0AAP0GBM5_9ASPA</name>
<dbReference type="EMBL" id="JBBWWQ010000004">
    <property type="protein sequence ID" value="KAK8949607.1"/>
    <property type="molecule type" value="Genomic_DNA"/>
</dbReference>
<organism evidence="9 10">
    <name type="scientific">Platanthera zijinensis</name>
    <dbReference type="NCBI Taxonomy" id="2320716"/>
    <lineage>
        <taxon>Eukaryota</taxon>
        <taxon>Viridiplantae</taxon>
        <taxon>Streptophyta</taxon>
        <taxon>Embryophyta</taxon>
        <taxon>Tracheophyta</taxon>
        <taxon>Spermatophyta</taxon>
        <taxon>Magnoliopsida</taxon>
        <taxon>Liliopsida</taxon>
        <taxon>Asparagales</taxon>
        <taxon>Orchidaceae</taxon>
        <taxon>Orchidoideae</taxon>
        <taxon>Orchideae</taxon>
        <taxon>Orchidinae</taxon>
        <taxon>Platanthera</taxon>
    </lineage>
</organism>
<evidence type="ECO:0000256" key="7">
    <source>
        <dbReference type="SAM" id="MobiDB-lite"/>
    </source>
</evidence>
<evidence type="ECO:0000313" key="9">
    <source>
        <dbReference type="EMBL" id="KAK8949607.1"/>
    </source>
</evidence>
<evidence type="ECO:0000256" key="1">
    <source>
        <dbReference type="ARBA" id="ARBA00004123"/>
    </source>
</evidence>
<evidence type="ECO:0000313" key="10">
    <source>
        <dbReference type="Proteomes" id="UP001418222"/>
    </source>
</evidence>
<dbReference type="Proteomes" id="UP001418222">
    <property type="component" value="Unassembled WGS sequence"/>
</dbReference>
<feature type="region of interest" description="Disordered" evidence="7">
    <location>
        <begin position="1"/>
        <end position="61"/>
    </location>
</feature>